<evidence type="ECO:0000313" key="4">
    <source>
        <dbReference type="EMBL" id="CAL1158485.1"/>
    </source>
</evidence>
<sequence length="114" mass="12957">MAPWPPGPATKAACHGTMKRRMEHGTSSEVEKCPESMKALPEFAGLRAFLRNHRKMICLSFLCLCSILLWWPVELNRNYHVQDRVASLNAELQGRSPQEILQWAKRLPGGVVQF</sequence>
<keyword evidence="2" id="KW-1133">Transmembrane helix</keyword>
<dbReference type="EMBL" id="CAMXCT020003559">
    <property type="protein sequence ID" value="CAL1158485.1"/>
    <property type="molecule type" value="Genomic_DNA"/>
</dbReference>
<evidence type="ECO:0000256" key="1">
    <source>
        <dbReference type="SAM" id="MobiDB-lite"/>
    </source>
</evidence>
<name>A0A9P1G8Q4_9DINO</name>
<feature type="non-terminal residue" evidence="3">
    <location>
        <position position="1"/>
    </location>
</feature>
<dbReference type="Proteomes" id="UP001152797">
    <property type="component" value="Unassembled WGS sequence"/>
</dbReference>
<reference evidence="4" key="2">
    <citation type="submission" date="2024-04" db="EMBL/GenBank/DDBJ databases">
        <authorList>
            <person name="Chen Y."/>
            <person name="Shah S."/>
            <person name="Dougan E. K."/>
            <person name="Thang M."/>
            <person name="Chan C."/>
        </authorList>
    </citation>
    <scope>NUCLEOTIDE SEQUENCE [LARGE SCALE GENOMIC DNA]</scope>
</reference>
<keyword evidence="2" id="KW-0472">Membrane</keyword>
<evidence type="ECO:0000313" key="3">
    <source>
        <dbReference type="EMBL" id="CAI4005110.1"/>
    </source>
</evidence>
<proteinExistence type="predicted"/>
<organism evidence="3">
    <name type="scientific">Cladocopium goreaui</name>
    <dbReference type="NCBI Taxonomy" id="2562237"/>
    <lineage>
        <taxon>Eukaryota</taxon>
        <taxon>Sar</taxon>
        <taxon>Alveolata</taxon>
        <taxon>Dinophyceae</taxon>
        <taxon>Suessiales</taxon>
        <taxon>Symbiodiniaceae</taxon>
        <taxon>Cladocopium</taxon>
    </lineage>
</organism>
<keyword evidence="5" id="KW-1185">Reference proteome</keyword>
<evidence type="ECO:0000256" key="2">
    <source>
        <dbReference type="SAM" id="Phobius"/>
    </source>
</evidence>
<feature type="region of interest" description="Disordered" evidence="1">
    <location>
        <begin position="1"/>
        <end position="30"/>
    </location>
</feature>
<dbReference type="EMBL" id="CAMXCT010003559">
    <property type="protein sequence ID" value="CAI4005110.1"/>
    <property type="molecule type" value="Genomic_DNA"/>
</dbReference>
<dbReference type="AlphaFoldDB" id="A0A9P1G8Q4"/>
<gene>
    <name evidence="3" type="ORF">C1SCF055_LOCUS30863</name>
</gene>
<dbReference type="EMBL" id="CAMXCT030003559">
    <property type="protein sequence ID" value="CAL4792422.1"/>
    <property type="molecule type" value="Genomic_DNA"/>
</dbReference>
<accession>A0A9P1G8Q4</accession>
<comment type="caution">
    <text evidence="3">The sequence shown here is derived from an EMBL/GenBank/DDBJ whole genome shotgun (WGS) entry which is preliminary data.</text>
</comment>
<feature type="transmembrane region" description="Helical" evidence="2">
    <location>
        <begin position="56"/>
        <end position="73"/>
    </location>
</feature>
<reference evidence="3" key="1">
    <citation type="submission" date="2022-10" db="EMBL/GenBank/DDBJ databases">
        <authorList>
            <person name="Chen Y."/>
            <person name="Dougan E. K."/>
            <person name="Chan C."/>
            <person name="Rhodes N."/>
            <person name="Thang M."/>
        </authorList>
    </citation>
    <scope>NUCLEOTIDE SEQUENCE</scope>
</reference>
<evidence type="ECO:0000313" key="5">
    <source>
        <dbReference type="Proteomes" id="UP001152797"/>
    </source>
</evidence>
<protein>
    <submittedName>
        <fullName evidence="3">Uncharacterized protein</fullName>
    </submittedName>
</protein>
<keyword evidence="2" id="KW-0812">Transmembrane</keyword>